<comment type="caution">
    <text evidence="2">The sequence shown here is derived from an EMBL/GenBank/DDBJ whole genome shotgun (WGS) entry which is preliminary data.</text>
</comment>
<reference evidence="2" key="1">
    <citation type="journal article" date="2020" name="Ecol. Evol.">
        <title>Genome structure and content of the rice root-knot nematode (Meloidogyne graminicola).</title>
        <authorList>
            <person name="Phan N.T."/>
            <person name="Danchin E.G.J."/>
            <person name="Klopp C."/>
            <person name="Perfus-Barbeoch L."/>
            <person name="Kozlowski D.K."/>
            <person name="Koutsovoulos G.D."/>
            <person name="Lopez-Roques C."/>
            <person name="Bouchez O."/>
            <person name="Zahm M."/>
            <person name="Besnard G."/>
            <person name="Bellafiore S."/>
        </authorList>
    </citation>
    <scope>NUCLEOTIDE SEQUENCE</scope>
    <source>
        <strain evidence="2">VN-18</strain>
    </source>
</reference>
<keyword evidence="1" id="KW-1133">Transmembrane helix</keyword>
<keyword evidence="1" id="KW-0472">Membrane</keyword>
<evidence type="ECO:0000256" key="1">
    <source>
        <dbReference type="SAM" id="Phobius"/>
    </source>
</evidence>
<keyword evidence="1" id="KW-0812">Transmembrane</keyword>
<sequence>MIAAMKQISLSIDISESKEITESGYTFLPYFQNFFSNFAFIFDPTTLIFGPVITYGQFQQMKRNLKQEILEHSAVSFCN</sequence>
<dbReference type="EMBL" id="JABEBT010000143">
    <property type="protein sequence ID" value="KAF7629267.1"/>
    <property type="molecule type" value="Genomic_DNA"/>
</dbReference>
<accession>A0A8S9ZDL3</accession>
<dbReference type="AlphaFoldDB" id="A0A8S9ZDL3"/>
<keyword evidence="3" id="KW-1185">Reference proteome</keyword>
<dbReference type="OrthoDB" id="5968863at2759"/>
<dbReference type="Proteomes" id="UP000605970">
    <property type="component" value="Unassembled WGS sequence"/>
</dbReference>
<protein>
    <submittedName>
        <fullName evidence="2">Uncharacterized protein</fullName>
    </submittedName>
</protein>
<proteinExistence type="predicted"/>
<evidence type="ECO:0000313" key="3">
    <source>
        <dbReference type="Proteomes" id="UP000605970"/>
    </source>
</evidence>
<feature type="transmembrane region" description="Helical" evidence="1">
    <location>
        <begin position="34"/>
        <end position="56"/>
    </location>
</feature>
<evidence type="ECO:0000313" key="2">
    <source>
        <dbReference type="EMBL" id="KAF7629267.1"/>
    </source>
</evidence>
<organism evidence="2 3">
    <name type="scientific">Meloidogyne graminicola</name>
    <dbReference type="NCBI Taxonomy" id="189291"/>
    <lineage>
        <taxon>Eukaryota</taxon>
        <taxon>Metazoa</taxon>
        <taxon>Ecdysozoa</taxon>
        <taxon>Nematoda</taxon>
        <taxon>Chromadorea</taxon>
        <taxon>Rhabditida</taxon>
        <taxon>Tylenchina</taxon>
        <taxon>Tylenchomorpha</taxon>
        <taxon>Tylenchoidea</taxon>
        <taxon>Meloidogynidae</taxon>
        <taxon>Meloidogyninae</taxon>
        <taxon>Meloidogyne</taxon>
    </lineage>
</organism>
<name>A0A8S9ZDL3_9BILA</name>
<gene>
    <name evidence="2" type="ORF">Mgra_00009218</name>
</gene>